<feature type="domain" description="Autotransporter" evidence="2">
    <location>
        <begin position="850"/>
        <end position="1125"/>
    </location>
</feature>
<organism evidence="3 4">
    <name type="scientific">Pleomorphomonas diazotrophica</name>
    <dbReference type="NCBI Taxonomy" id="1166257"/>
    <lineage>
        <taxon>Bacteria</taxon>
        <taxon>Pseudomonadati</taxon>
        <taxon>Pseudomonadota</taxon>
        <taxon>Alphaproteobacteria</taxon>
        <taxon>Hyphomicrobiales</taxon>
        <taxon>Pleomorphomonadaceae</taxon>
        <taxon>Pleomorphomonas</taxon>
    </lineage>
</organism>
<dbReference type="InterPro" id="IPR011050">
    <property type="entry name" value="Pectin_lyase_fold/virulence"/>
</dbReference>
<gene>
    <name evidence="3" type="ORF">CXZ10_07695</name>
</gene>
<dbReference type="SUPFAM" id="SSF56219">
    <property type="entry name" value="DNase I-like"/>
    <property type="match status" value="1"/>
</dbReference>
<evidence type="ECO:0000313" key="4">
    <source>
        <dbReference type="Proteomes" id="UP000233491"/>
    </source>
</evidence>
<proteinExistence type="predicted"/>
<dbReference type="InterPro" id="IPR005546">
    <property type="entry name" value="Autotransporte_beta"/>
</dbReference>
<name>A0A1I4UWG0_9HYPH</name>
<evidence type="ECO:0000259" key="2">
    <source>
        <dbReference type="PROSITE" id="PS51208"/>
    </source>
</evidence>
<dbReference type="InterPro" id="IPR013425">
    <property type="entry name" value="Autotrns_rpt"/>
</dbReference>
<dbReference type="NCBIfam" id="TIGR02601">
    <property type="entry name" value="autotrns_rpt"/>
    <property type="match status" value="1"/>
</dbReference>
<dbReference type="AlphaFoldDB" id="A0A1I4UWG0"/>
<dbReference type="SUPFAM" id="SSF103515">
    <property type="entry name" value="Autotransporter"/>
    <property type="match status" value="1"/>
</dbReference>
<dbReference type="Pfam" id="PF03372">
    <property type="entry name" value="Exo_endo_phos"/>
    <property type="match status" value="1"/>
</dbReference>
<dbReference type="InterPro" id="IPR006315">
    <property type="entry name" value="OM_autotransptr_brl_dom"/>
</dbReference>
<dbReference type="Proteomes" id="UP000233491">
    <property type="component" value="Unassembled WGS sequence"/>
</dbReference>
<dbReference type="Gene3D" id="3.60.10.10">
    <property type="entry name" value="Endonuclease/exonuclease/phosphatase"/>
    <property type="match status" value="1"/>
</dbReference>
<dbReference type="Pfam" id="PF12951">
    <property type="entry name" value="PATR"/>
    <property type="match status" value="1"/>
</dbReference>
<dbReference type="InterPro" id="IPR036691">
    <property type="entry name" value="Endo/exonu/phosph_ase_sf"/>
</dbReference>
<sequence length="1125" mass="117734">MSKNYHFSAGIVSARISRGHLAALLCGAAFLGVSLSPVHAGDPGTLRLLTLNTWIDRFKPDATQISNFLINGNYDVMTFQELRSNSTYSAQIPGILGGAGLGTYVGTQIGDVGVISRLPGTFGSETMPGLNTQGRNISYTTVDGVTGLPKTVVGTVHLDYADEADSRIAEAKALNSWAKGVTGPVIITGDFNAGDISERGLHSAQQQAYLYARTIIDGGSSILWKSLASEYTPAGREAEFQAYVDSMHAIDGNGSAHYRNVIQAYFDAHRADYPGINSISDMSWRQWEDIVAKDMAAKGLTFNDETYPVASNTPQTMNILKKQFMLLQNPGEREVYAPHGLGDGSTTWPSHGEDATNTWTSWDRVKIDHFLVSRPYGKWWTIADDPSDPYLGVLDGVGYANDGTTPLSDHEPVAHTMKWIGPALEKYTDAGGTPDQTRLVWGSEAATFQEKGKVFYLTRNNMRTDVYLGQVADDEGMPILAGLTAAEKQTLLDCKSTDPRFQQVIQDYCIDDHSFIGETLVKNGGTVIVDEDAALGTSQAELRLDDGTLTIAGKAMTALNRPVVLEAGGGTIDVDLPANKVTMAQVISGTGSFTKAGAGTLDLTGTNTYTGETVVKAGRLAVNGTIASSTLTTVRDGGTLGGNGTVGNLLVASGGTVAPGNSIGQLNVTGNVTFEAGSIYEAEVASNGQADLLKATGSISIDSGSRLSIAANSNYRLMTSYQLLAADLGITGQFGSVASDFAFLSPDLTYSASGISFQVNRNGLGFASAGTTTNRKAAAGGIESLGGGNALYDAVLSLNASTADQAFRQVSGEIYPSIVGALAEDSRFVRDAVEQRLSGAEDAVRAAGQAGASDYQAWSQGFGSKGSMEGSGVDTLDRSTGGLLMGADGQLSDDLRLGFFGGYGRSSFSEDGQSAEADADSYLLGVYGSTAFDAVRLSFGGSFGLSSIKADRDVAFSSFSDSPHSDYTAATAQIFGEAAYRVDLGEAVIEPFAGLAQVHVSTDGFREDGGAAALSVDDDAYDLTYANIGLRAATTVDVEGVTVHLKGEAAWRHAFGDVTPEASMALAGGSGFAVEGASAARDAAVVKAGIDVDLAEDSSVFLNYVGEFASGSPDHGVNAGFKLKF</sequence>
<dbReference type="SMART" id="SM00869">
    <property type="entry name" value="Autotransporter"/>
    <property type="match status" value="1"/>
</dbReference>
<dbReference type="Gene3D" id="2.160.20.20">
    <property type="match status" value="1"/>
</dbReference>
<dbReference type="PROSITE" id="PS51208">
    <property type="entry name" value="AUTOTRANSPORTER"/>
    <property type="match status" value="1"/>
</dbReference>
<keyword evidence="1" id="KW-0732">Signal</keyword>
<dbReference type="GO" id="GO:0019867">
    <property type="term" value="C:outer membrane"/>
    <property type="evidence" value="ECO:0007669"/>
    <property type="project" value="InterPro"/>
</dbReference>
<accession>A0A1I4UWG0</accession>
<reference evidence="3 4" key="1">
    <citation type="submission" date="2017-12" db="EMBL/GenBank/DDBJ databases">
        <title>Anaerobic carbon monoxide metabolism by Pleomorphomonas carboxyditropha sp. nov., a new mesophilic hydrogenogenic carboxidotroph.</title>
        <authorList>
            <person name="Esquivel-Elizondo S."/>
            <person name="Krajmalnik-Brown R."/>
        </authorList>
    </citation>
    <scope>NUCLEOTIDE SEQUENCE [LARGE SCALE GENOMIC DNA]</scope>
    <source>
        <strain evidence="3 4">R5-392</strain>
    </source>
</reference>
<dbReference type="Gene3D" id="2.40.128.130">
    <property type="entry name" value="Autotransporter beta-domain"/>
    <property type="match status" value="1"/>
</dbReference>
<dbReference type="Pfam" id="PF03797">
    <property type="entry name" value="Autotransporter"/>
    <property type="match status" value="1"/>
</dbReference>
<dbReference type="NCBIfam" id="TIGR01414">
    <property type="entry name" value="autotrans_barl"/>
    <property type="match status" value="1"/>
</dbReference>
<protein>
    <submittedName>
        <fullName evidence="3">Autotransporter outer membrane beta-barrel domain-containing protein</fullName>
    </submittedName>
</protein>
<dbReference type="InterPro" id="IPR012332">
    <property type="entry name" value="Autotransporter_pectin_lyase_C"/>
</dbReference>
<evidence type="ECO:0000313" key="3">
    <source>
        <dbReference type="EMBL" id="PKR89773.1"/>
    </source>
</evidence>
<dbReference type="InterPro" id="IPR005135">
    <property type="entry name" value="Endo/exonuclease/phosphatase"/>
</dbReference>
<dbReference type="OrthoDB" id="9804931at2"/>
<dbReference type="EMBL" id="PJNW01000004">
    <property type="protein sequence ID" value="PKR89773.1"/>
    <property type="molecule type" value="Genomic_DNA"/>
</dbReference>
<dbReference type="SUPFAM" id="SSF51126">
    <property type="entry name" value="Pectin lyase-like"/>
    <property type="match status" value="1"/>
</dbReference>
<evidence type="ECO:0000256" key="1">
    <source>
        <dbReference type="ARBA" id="ARBA00022729"/>
    </source>
</evidence>
<keyword evidence="4" id="KW-1185">Reference proteome</keyword>
<dbReference type="GO" id="GO:0003824">
    <property type="term" value="F:catalytic activity"/>
    <property type="evidence" value="ECO:0007669"/>
    <property type="project" value="InterPro"/>
</dbReference>
<comment type="caution">
    <text evidence="3">The sequence shown here is derived from an EMBL/GenBank/DDBJ whole genome shotgun (WGS) entry which is preliminary data.</text>
</comment>
<dbReference type="InterPro" id="IPR036709">
    <property type="entry name" value="Autotransporte_beta_dom_sf"/>
</dbReference>